<evidence type="ECO:0000313" key="1">
    <source>
        <dbReference type="EMBL" id="GJT81948.1"/>
    </source>
</evidence>
<reference evidence="1" key="1">
    <citation type="journal article" date="2022" name="Int. J. Mol. Sci.">
        <title>Draft Genome of Tanacetum Coccineum: Genomic Comparison of Closely Related Tanacetum-Family Plants.</title>
        <authorList>
            <person name="Yamashiro T."/>
            <person name="Shiraishi A."/>
            <person name="Nakayama K."/>
            <person name="Satake H."/>
        </authorList>
    </citation>
    <scope>NUCLEOTIDE SEQUENCE</scope>
</reference>
<accession>A0ABQ5H225</accession>
<gene>
    <name evidence="1" type="ORF">Tco_1056290</name>
</gene>
<protein>
    <submittedName>
        <fullName evidence="1">Uncharacterized protein</fullName>
    </submittedName>
</protein>
<comment type="caution">
    <text evidence="1">The sequence shown here is derived from an EMBL/GenBank/DDBJ whole genome shotgun (WGS) entry which is preliminary data.</text>
</comment>
<sequence length="78" mass="8222">MSRYTDQGILMDQICISGGPDLEKVDIVILFSAGCLNSAGSYGVMLLLDIAGWLVSATSHLVSAGSIQSCWWNNVSAA</sequence>
<name>A0ABQ5H225_9ASTR</name>
<evidence type="ECO:0000313" key="2">
    <source>
        <dbReference type="Proteomes" id="UP001151760"/>
    </source>
</evidence>
<proteinExistence type="predicted"/>
<dbReference type="Proteomes" id="UP001151760">
    <property type="component" value="Unassembled WGS sequence"/>
</dbReference>
<reference evidence="1" key="2">
    <citation type="submission" date="2022-01" db="EMBL/GenBank/DDBJ databases">
        <authorList>
            <person name="Yamashiro T."/>
            <person name="Shiraishi A."/>
            <person name="Satake H."/>
            <person name="Nakayama K."/>
        </authorList>
    </citation>
    <scope>NUCLEOTIDE SEQUENCE</scope>
</reference>
<dbReference type="EMBL" id="BQNB010019123">
    <property type="protein sequence ID" value="GJT81948.1"/>
    <property type="molecule type" value="Genomic_DNA"/>
</dbReference>
<organism evidence="1 2">
    <name type="scientific">Tanacetum coccineum</name>
    <dbReference type="NCBI Taxonomy" id="301880"/>
    <lineage>
        <taxon>Eukaryota</taxon>
        <taxon>Viridiplantae</taxon>
        <taxon>Streptophyta</taxon>
        <taxon>Embryophyta</taxon>
        <taxon>Tracheophyta</taxon>
        <taxon>Spermatophyta</taxon>
        <taxon>Magnoliopsida</taxon>
        <taxon>eudicotyledons</taxon>
        <taxon>Gunneridae</taxon>
        <taxon>Pentapetalae</taxon>
        <taxon>asterids</taxon>
        <taxon>campanulids</taxon>
        <taxon>Asterales</taxon>
        <taxon>Asteraceae</taxon>
        <taxon>Asteroideae</taxon>
        <taxon>Anthemideae</taxon>
        <taxon>Anthemidinae</taxon>
        <taxon>Tanacetum</taxon>
    </lineage>
</organism>
<keyword evidence="2" id="KW-1185">Reference proteome</keyword>